<proteinExistence type="predicted"/>
<keyword evidence="1" id="KW-0732">Signal</keyword>
<feature type="signal peptide" evidence="1">
    <location>
        <begin position="1"/>
        <end position="20"/>
    </location>
</feature>
<name>A0AAV2HLX4_LYMST</name>
<organism evidence="2 3">
    <name type="scientific">Lymnaea stagnalis</name>
    <name type="common">Great pond snail</name>
    <name type="synonym">Helix stagnalis</name>
    <dbReference type="NCBI Taxonomy" id="6523"/>
    <lineage>
        <taxon>Eukaryota</taxon>
        <taxon>Metazoa</taxon>
        <taxon>Spiralia</taxon>
        <taxon>Lophotrochozoa</taxon>
        <taxon>Mollusca</taxon>
        <taxon>Gastropoda</taxon>
        <taxon>Heterobranchia</taxon>
        <taxon>Euthyneura</taxon>
        <taxon>Panpulmonata</taxon>
        <taxon>Hygrophila</taxon>
        <taxon>Lymnaeoidea</taxon>
        <taxon>Lymnaeidae</taxon>
        <taxon>Lymnaea</taxon>
    </lineage>
</organism>
<evidence type="ECO:0000313" key="2">
    <source>
        <dbReference type="EMBL" id="CAL1535051.1"/>
    </source>
</evidence>
<feature type="chain" id="PRO_5043999291" evidence="1">
    <location>
        <begin position="21"/>
        <end position="278"/>
    </location>
</feature>
<dbReference type="EMBL" id="CAXITT010000190">
    <property type="protein sequence ID" value="CAL1535051.1"/>
    <property type="molecule type" value="Genomic_DNA"/>
</dbReference>
<evidence type="ECO:0000313" key="3">
    <source>
        <dbReference type="Proteomes" id="UP001497497"/>
    </source>
</evidence>
<gene>
    <name evidence="2" type="ORF">GSLYS_00009011001</name>
</gene>
<dbReference type="AlphaFoldDB" id="A0AAV2HLX4"/>
<keyword evidence="3" id="KW-1185">Reference proteome</keyword>
<reference evidence="2 3" key="1">
    <citation type="submission" date="2024-04" db="EMBL/GenBank/DDBJ databases">
        <authorList>
            <consortium name="Genoscope - CEA"/>
            <person name="William W."/>
        </authorList>
    </citation>
    <scope>NUCLEOTIDE SEQUENCE [LARGE SCALE GENOMIC DNA]</scope>
</reference>
<dbReference type="Proteomes" id="UP001497497">
    <property type="component" value="Unassembled WGS sequence"/>
</dbReference>
<comment type="caution">
    <text evidence="2">The sequence shown here is derived from an EMBL/GenBank/DDBJ whole genome shotgun (WGS) entry which is preliminary data.</text>
</comment>
<accession>A0AAV2HLX4</accession>
<sequence length="278" mass="31161">MTIGTFRCLIFASFVWFSKCQMITLYDFQQEDCKSQCTDGLLTDTDIIVFKCTVDYSDDTQAKRVIFQKKKRFGNRFEFFDDCYIQDDCKNSKYTKGTHVARYIINMTINVEAIQSLSRGQLRGNLYTSDDKHILSSERMIPFISDVGDAKGTLIVNGHTISTIKVCRKNIPTAELNIVFLCESQVSPCLIEISTDDSNETSQGVGHATWNKKYISQTEVNVLIKYGACNLSGKFQTVSCNFNINNVSSTKEISCSNIAIPWTLVAVLAASVVILTSV</sequence>
<evidence type="ECO:0000256" key="1">
    <source>
        <dbReference type="SAM" id="SignalP"/>
    </source>
</evidence>
<protein>
    <submittedName>
        <fullName evidence="2">Uncharacterized protein</fullName>
    </submittedName>
</protein>